<keyword evidence="7" id="KW-0812">Transmembrane</keyword>
<dbReference type="Pfam" id="PF00135">
    <property type="entry name" value="COesterase"/>
    <property type="match status" value="1"/>
</dbReference>
<evidence type="ECO:0000256" key="6">
    <source>
        <dbReference type="SAM" id="MobiDB-lite"/>
    </source>
</evidence>
<keyword evidence="10" id="KW-1185">Reference proteome</keyword>
<keyword evidence="2" id="KW-0719">Serine esterase</keyword>
<evidence type="ECO:0000256" key="7">
    <source>
        <dbReference type="SAM" id="Phobius"/>
    </source>
</evidence>
<accession>A0AAE1LSV2</accession>
<feature type="region of interest" description="Disordered" evidence="6">
    <location>
        <begin position="34"/>
        <end position="82"/>
    </location>
</feature>
<dbReference type="PANTHER" id="PTHR11559">
    <property type="entry name" value="CARBOXYLESTERASE"/>
    <property type="match status" value="1"/>
</dbReference>
<dbReference type="EMBL" id="JAHWGI010001412">
    <property type="protein sequence ID" value="KAK3930813.1"/>
    <property type="molecule type" value="Genomic_DNA"/>
</dbReference>
<dbReference type="PROSITE" id="PS00941">
    <property type="entry name" value="CARBOXYLESTERASE_B_2"/>
    <property type="match status" value="1"/>
</dbReference>
<evidence type="ECO:0000259" key="8">
    <source>
        <dbReference type="Pfam" id="PF00135"/>
    </source>
</evidence>
<evidence type="ECO:0000313" key="10">
    <source>
        <dbReference type="Proteomes" id="UP001219518"/>
    </source>
</evidence>
<keyword evidence="7" id="KW-0472">Membrane</keyword>
<proteinExistence type="inferred from homology"/>
<dbReference type="InterPro" id="IPR050309">
    <property type="entry name" value="Type-B_Carboxylest/Lipase"/>
</dbReference>
<dbReference type="GO" id="GO:0052689">
    <property type="term" value="F:carboxylic ester hydrolase activity"/>
    <property type="evidence" value="ECO:0007669"/>
    <property type="project" value="UniProtKB-KW"/>
</dbReference>
<dbReference type="PROSITE" id="PS00122">
    <property type="entry name" value="CARBOXYLESTERASE_B_1"/>
    <property type="match status" value="1"/>
</dbReference>
<dbReference type="EC" id="3.1.1.-" evidence="5"/>
<keyword evidence="3 5" id="KW-0378">Hydrolase</keyword>
<feature type="transmembrane region" description="Helical" evidence="7">
    <location>
        <begin position="9"/>
        <end position="29"/>
    </location>
</feature>
<feature type="domain" description="Carboxylesterase type B" evidence="8">
    <location>
        <begin position="82"/>
        <end position="617"/>
    </location>
</feature>
<comment type="similarity">
    <text evidence="1 5">Belongs to the type-B carboxylesterase/lipase family.</text>
</comment>
<evidence type="ECO:0000256" key="1">
    <source>
        <dbReference type="ARBA" id="ARBA00005964"/>
    </source>
</evidence>
<evidence type="ECO:0000313" key="9">
    <source>
        <dbReference type="EMBL" id="KAK3930813.1"/>
    </source>
</evidence>
<keyword evidence="4" id="KW-0325">Glycoprotein</keyword>
<dbReference type="Proteomes" id="UP001219518">
    <property type="component" value="Unassembled WGS sequence"/>
</dbReference>
<organism evidence="9 10">
    <name type="scientific">Frankliniella fusca</name>
    <dbReference type="NCBI Taxonomy" id="407009"/>
    <lineage>
        <taxon>Eukaryota</taxon>
        <taxon>Metazoa</taxon>
        <taxon>Ecdysozoa</taxon>
        <taxon>Arthropoda</taxon>
        <taxon>Hexapoda</taxon>
        <taxon>Insecta</taxon>
        <taxon>Pterygota</taxon>
        <taxon>Neoptera</taxon>
        <taxon>Paraneoptera</taxon>
        <taxon>Thysanoptera</taxon>
        <taxon>Terebrantia</taxon>
        <taxon>Thripoidea</taxon>
        <taxon>Thripidae</taxon>
        <taxon>Frankliniella</taxon>
    </lineage>
</organism>
<evidence type="ECO:0000256" key="2">
    <source>
        <dbReference type="ARBA" id="ARBA00022487"/>
    </source>
</evidence>
<dbReference type="InterPro" id="IPR019826">
    <property type="entry name" value="Carboxylesterase_B_AS"/>
</dbReference>
<keyword evidence="7" id="KW-1133">Transmembrane helix</keyword>
<dbReference type="Gene3D" id="3.40.50.1820">
    <property type="entry name" value="alpha/beta hydrolase"/>
    <property type="match status" value="1"/>
</dbReference>
<dbReference type="SUPFAM" id="SSF53474">
    <property type="entry name" value="alpha/beta-Hydrolases"/>
    <property type="match status" value="1"/>
</dbReference>
<reference evidence="9" key="2">
    <citation type="journal article" date="2023" name="BMC Genomics">
        <title>Pest status, molecular evolution, and epigenetic factors derived from the genome assembly of Frankliniella fusca, a thysanopteran phytovirus vector.</title>
        <authorList>
            <person name="Catto M.A."/>
            <person name="Labadie P.E."/>
            <person name="Jacobson A.L."/>
            <person name="Kennedy G.G."/>
            <person name="Srinivasan R."/>
            <person name="Hunt B.G."/>
        </authorList>
    </citation>
    <scope>NUCLEOTIDE SEQUENCE</scope>
    <source>
        <strain evidence="9">PL_HMW_Pooled</strain>
    </source>
</reference>
<gene>
    <name evidence="9" type="ORF">KUF71_024170</name>
</gene>
<comment type="caution">
    <text evidence="9">The sequence shown here is derived from an EMBL/GenBank/DDBJ whole genome shotgun (WGS) entry which is preliminary data.</text>
</comment>
<evidence type="ECO:0000256" key="5">
    <source>
        <dbReference type="RuleBase" id="RU361235"/>
    </source>
</evidence>
<reference evidence="9" key="1">
    <citation type="submission" date="2021-07" db="EMBL/GenBank/DDBJ databases">
        <authorList>
            <person name="Catto M.A."/>
            <person name="Jacobson A."/>
            <person name="Kennedy G."/>
            <person name="Labadie P."/>
            <person name="Hunt B.G."/>
            <person name="Srinivasan R."/>
        </authorList>
    </citation>
    <scope>NUCLEOTIDE SEQUENCE</scope>
    <source>
        <strain evidence="9">PL_HMW_Pooled</strain>
        <tissue evidence="9">Head</tissue>
    </source>
</reference>
<evidence type="ECO:0000256" key="3">
    <source>
        <dbReference type="ARBA" id="ARBA00022801"/>
    </source>
</evidence>
<dbReference type="InterPro" id="IPR019819">
    <property type="entry name" value="Carboxylesterase_B_CS"/>
</dbReference>
<sequence length="638" mass="69999">MAGLSRKAILLSAAAIFVILVGVFFGVYMNHDGEKSSTTPNPTTLRPTTALPATSPATAAPSSSTPSPEPPQTPPRATIADGGDVEGKWIMSKLTGKWLAAFRGIPYAQPPLGALRFKGPRPPAKWEGTLKALSPGNICPQNGDQGSEDCLYLNVFTPLKGDKPLPALPVYVFIHGGAFHYGSGGEESGLGPDFLVEQDVIVVTMNYRLGAIGYLSLDTEDVPGNLGLKDAVFALQWVQKNIAAFGGDPSMVTLGGQSSGGVSASWLSILPATKGLIRAATVQSGSAVSSWGLNLKNVEFAKAVYKYLKKSETSDLAEIAKVLYSATPKELYDAAEACTLQLRADNKGLGTDISFFYTPTLELRPDGEEGKLITKDPESYIIQMETDIPIILGETKREWALFLQLSDMYKNPTTLDNAIKNLITLVPKSVLPGTNTQKLLGIEKEVKQMIDDKEVEKYAQKITETYFTQNTDVECGQRDICKMAKYLDKAQIMVDMDHLLRLRAKYTKSPTYAYVFNLKSDFFNDYYSSFPDYLQNAVFHGADMRYIWASTENEKYDGKSAASKYLQRQVTLFTNFIKYRNPTPETSELITELWLPVNNGGGARYLEITENLKMQDGATSGSTIWEEIFSHFRVGKSP</sequence>
<feature type="compositionally biased region" description="Low complexity" evidence="6">
    <location>
        <begin position="36"/>
        <end position="66"/>
    </location>
</feature>
<dbReference type="InterPro" id="IPR002018">
    <property type="entry name" value="CarbesteraseB"/>
</dbReference>
<dbReference type="AlphaFoldDB" id="A0AAE1LSV2"/>
<name>A0AAE1LSV2_9NEOP</name>
<evidence type="ECO:0000256" key="4">
    <source>
        <dbReference type="ARBA" id="ARBA00023180"/>
    </source>
</evidence>
<protein>
    <recommendedName>
        <fullName evidence="5">Carboxylic ester hydrolase</fullName>
        <ecNumber evidence="5">3.1.1.-</ecNumber>
    </recommendedName>
</protein>
<dbReference type="InterPro" id="IPR029058">
    <property type="entry name" value="AB_hydrolase_fold"/>
</dbReference>